<dbReference type="Gene3D" id="1.25.40.10">
    <property type="entry name" value="Tetratricopeptide repeat domain"/>
    <property type="match status" value="1"/>
</dbReference>
<dbReference type="Proteomes" id="UP000334990">
    <property type="component" value="Unassembled WGS sequence"/>
</dbReference>
<gene>
    <name evidence="8" type="primary">rpoE_23</name>
    <name evidence="8" type="ORF">Acor_72700</name>
</gene>
<reference evidence="8 9" key="1">
    <citation type="submission" date="2019-10" db="EMBL/GenBank/DDBJ databases">
        <title>Whole genome shotgun sequence of Acrocarpospora corrugata NBRC 13972.</title>
        <authorList>
            <person name="Ichikawa N."/>
            <person name="Kimura A."/>
            <person name="Kitahashi Y."/>
            <person name="Komaki H."/>
            <person name="Oguchi A."/>
        </authorList>
    </citation>
    <scope>NUCLEOTIDE SEQUENCE [LARGE SCALE GENOMIC DNA]</scope>
    <source>
        <strain evidence="8 9">NBRC 13972</strain>
    </source>
</reference>
<name>A0A5M3WAZ1_9ACTN</name>
<organism evidence="8 9">
    <name type="scientific">Acrocarpospora corrugata</name>
    <dbReference type="NCBI Taxonomy" id="35763"/>
    <lineage>
        <taxon>Bacteria</taxon>
        <taxon>Bacillati</taxon>
        <taxon>Actinomycetota</taxon>
        <taxon>Actinomycetes</taxon>
        <taxon>Streptosporangiales</taxon>
        <taxon>Streptosporangiaceae</taxon>
        <taxon>Acrocarpospora</taxon>
    </lineage>
</organism>
<dbReference type="InterPro" id="IPR013325">
    <property type="entry name" value="RNA_pol_sigma_r2"/>
</dbReference>
<comment type="caution">
    <text evidence="8">The sequence shown here is derived from an EMBL/GenBank/DDBJ whole genome shotgun (WGS) entry which is preliminary data.</text>
</comment>
<dbReference type="OrthoDB" id="9780299at2"/>
<evidence type="ECO:0000256" key="4">
    <source>
        <dbReference type="ARBA" id="ARBA00023163"/>
    </source>
</evidence>
<dbReference type="EMBL" id="BLAD01000095">
    <property type="protein sequence ID" value="GES05202.1"/>
    <property type="molecule type" value="Genomic_DNA"/>
</dbReference>
<dbReference type="SUPFAM" id="SSF88659">
    <property type="entry name" value="Sigma3 and sigma4 domains of RNA polymerase sigma factors"/>
    <property type="match status" value="1"/>
</dbReference>
<evidence type="ECO:0000313" key="9">
    <source>
        <dbReference type="Proteomes" id="UP000334990"/>
    </source>
</evidence>
<dbReference type="InterPro" id="IPR036388">
    <property type="entry name" value="WH-like_DNA-bd_sf"/>
</dbReference>
<dbReference type="InterPro" id="IPR046531">
    <property type="entry name" value="DUF6596"/>
</dbReference>
<dbReference type="Gene3D" id="1.10.10.10">
    <property type="entry name" value="Winged helix-like DNA-binding domain superfamily/Winged helix DNA-binding domain"/>
    <property type="match status" value="1"/>
</dbReference>
<evidence type="ECO:0000259" key="5">
    <source>
        <dbReference type="Pfam" id="PF04542"/>
    </source>
</evidence>
<evidence type="ECO:0000256" key="3">
    <source>
        <dbReference type="ARBA" id="ARBA00023082"/>
    </source>
</evidence>
<dbReference type="InterPro" id="IPR013324">
    <property type="entry name" value="RNA_pol_sigma_r3/r4-like"/>
</dbReference>
<dbReference type="GO" id="GO:0016987">
    <property type="term" value="F:sigma factor activity"/>
    <property type="evidence" value="ECO:0007669"/>
    <property type="project" value="UniProtKB-KW"/>
</dbReference>
<dbReference type="Pfam" id="PF20239">
    <property type="entry name" value="DUF6596"/>
    <property type="match status" value="1"/>
</dbReference>
<protein>
    <submittedName>
        <fullName evidence="8">RNA polymerase subunit sigma-24</fullName>
    </submittedName>
</protein>
<dbReference type="InterPro" id="IPR014284">
    <property type="entry name" value="RNA_pol_sigma-70_dom"/>
</dbReference>
<dbReference type="AlphaFoldDB" id="A0A5M3WAZ1"/>
<feature type="domain" description="RNA polymerase sigma factor 70 region 4 type 2" evidence="6">
    <location>
        <begin position="106"/>
        <end position="155"/>
    </location>
</feature>
<dbReference type="PANTHER" id="PTHR47756:SF2">
    <property type="entry name" value="BLL6612 PROTEIN"/>
    <property type="match status" value="1"/>
</dbReference>
<accession>A0A5M3WAZ1</accession>
<dbReference type="InterPro" id="IPR007627">
    <property type="entry name" value="RNA_pol_sigma70_r2"/>
</dbReference>
<dbReference type="PANTHER" id="PTHR47756">
    <property type="entry name" value="BLL6612 PROTEIN-RELATED"/>
    <property type="match status" value="1"/>
</dbReference>
<evidence type="ECO:0000256" key="2">
    <source>
        <dbReference type="ARBA" id="ARBA00023015"/>
    </source>
</evidence>
<dbReference type="Pfam" id="PF04542">
    <property type="entry name" value="Sigma70_r2"/>
    <property type="match status" value="1"/>
</dbReference>
<dbReference type="SUPFAM" id="SSF88946">
    <property type="entry name" value="Sigma2 domain of RNA polymerase sigma factors"/>
    <property type="match status" value="1"/>
</dbReference>
<dbReference type="InterPro" id="IPR013249">
    <property type="entry name" value="RNA_pol_sigma70_r4_t2"/>
</dbReference>
<evidence type="ECO:0000259" key="7">
    <source>
        <dbReference type="Pfam" id="PF20239"/>
    </source>
</evidence>
<evidence type="ECO:0000259" key="6">
    <source>
        <dbReference type="Pfam" id="PF08281"/>
    </source>
</evidence>
<keyword evidence="3" id="KW-0731">Sigma factor</keyword>
<keyword evidence="4" id="KW-0804">Transcription</keyword>
<sequence length="398" mass="43799">MHEIERIFRAEYGRAVAVLARVFGDLDIAEEAVQDAFAAAVRLWPENGEPPSPAGWIIVTARNRAVDRLRKEAARDAKHAQAALLHAETEPMEEGVVRDDRLRLVFICCHPALGTAAQVALTLRLLGGLTTAEIAHAFQVPEPTMAQRLVRAKGKIRDAGIPYRVPREVDLPDRVRAVLAVLYLIFNEGYLATSGGRLVREDLCAEAIRLARVLVELMPDEPEAVGLLALMLLTEARRDARAAGGVLVPLAGQDRGRWDRELITEGRALVRRCLRRGRPGPYQIQAAINAVHTDAGGTDWGQVLQLYDQLLVVAPSPVAALNRAVAVAELRGPAEALGLVDELDLDRYHLFHAIRANLLQRLGRDGEAAAAYETALTRTENEVEREFLRRSLDELGPR</sequence>
<dbReference type="NCBIfam" id="TIGR02937">
    <property type="entry name" value="sigma70-ECF"/>
    <property type="match status" value="1"/>
</dbReference>
<proteinExistence type="inferred from homology"/>
<comment type="similarity">
    <text evidence="1">Belongs to the sigma-70 factor family. ECF subfamily.</text>
</comment>
<dbReference type="SUPFAM" id="SSF48452">
    <property type="entry name" value="TPR-like"/>
    <property type="match status" value="1"/>
</dbReference>
<dbReference type="RefSeq" id="WP_155341232.1">
    <property type="nucleotide sequence ID" value="NZ_BAAABN010000094.1"/>
</dbReference>
<feature type="domain" description="RNA polymerase sigma-70 region 2" evidence="5">
    <location>
        <begin position="8"/>
        <end position="73"/>
    </location>
</feature>
<dbReference type="InterPro" id="IPR011990">
    <property type="entry name" value="TPR-like_helical_dom_sf"/>
</dbReference>
<dbReference type="Pfam" id="PF08281">
    <property type="entry name" value="Sigma70_r4_2"/>
    <property type="match status" value="1"/>
</dbReference>
<dbReference type="Gene3D" id="1.10.1740.10">
    <property type="match status" value="1"/>
</dbReference>
<feature type="domain" description="DUF6596" evidence="7">
    <location>
        <begin position="174"/>
        <end position="273"/>
    </location>
</feature>
<keyword evidence="9" id="KW-1185">Reference proteome</keyword>
<evidence type="ECO:0000313" key="8">
    <source>
        <dbReference type="EMBL" id="GES05202.1"/>
    </source>
</evidence>
<dbReference type="GO" id="GO:0003677">
    <property type="term" value="F:DNA binding"/>
    <property type="evidence" value="ECO:0007669"/>
    <property type="project" value="InterPro"/>
</dbReference>
<evidence type="ECO:0000256" key="1">
    <source>
        <dbReference type="ARBA" id="ARBA00010641"/>
    </source>
</evidence>
<dbReference type="GO" id="GO:0006352">
    <property type="term" value="P:DNA-templated transcription initiation"/>
    <property type="evidence" value="ECO:0007669"/>
    <property type="project" value="InterPro"/>
</dbReference>
<keyword evidence="2" id="KW-0805">Transcription regulation</keyword>